<dbReference type="InterPro" id="IPR046373">
    <property type="entry name" value="Acyl-CoA_Oxase/DH_mid-dom_sf"/>
</dbReference>
<evidence type="ECO:0000256" key="2">
    <source>
        <dbReference type="ARBA" id="ARBA00009347"/>
    </source>
</evidence>
<dbReference type="EMBL" id="WEGK01000002">
    <property type="protein sequence ID" value="MQY18054.1"/>
    <property type="molecule type" value="Genomic_DNA"/>
</dbReference>
<proteinExistence type="inferred from homology"/>
<evidence type="ECO:0000313" key="9">
    <source>
        <dbReference type="EMBL" id="MQY18054.1"/>
    </source>
</evidence>
<evidence type="ECO:0000256" key="3">
    <source>
        <dbReference type="ARBA" id="ARBA00022630"/>
    </source>
</evidence>
<dbReference type="PANTHER" id="PTHR43884:SF20">
    <property type="entry name" value="ACYL-COA DEHYDROGENASE FADE28"/>
    <property type="match status" value="1"/>
</dbReference>
<sequence length="390" mass="41088">MELDFNADESQDAVAEVVVSLLERNTERDIELWPTLVDSGLLAVALPERFGGDDMGLLEVSAMLTELATDAVQVPALATLGLGVLPLVGNLPDALAEKIFPAVAKGAVLTAALHEPGAPFTTTPRTTAVTEGDSVRISGRKTAVPYADQAEWILVPTDAGLAVVDGDATGISYVESPTSAGFPEFSVRFDEVIVPAEQLLPVGFGDLHRFAVATIGAVADGLLKGVLTLTAEHVRTRQQFGRPLAEFQAVAQEIADVYVVSRTLHVAAASANWALATHLGSGPSRSWTDGAGERSGGAEEGRTETSGAAARRSEAEAIGHRTDDDLDVLAYAVASDLPAAMQKCHHLHGGIGVDVTHPLHRYYSQAKDIARWLGGESFRLDRLGARCSSI</sequence>
<dbReference type="SUPFAM" id="SSF56645">
    <property type="entry name" value="Acyl-CoA dehydrogenase NM domain-like"/>
    <property type="match status" value="1"/>
</dbReference>
<dbReference type="Pfam" id="PF00441">
    <property type="entry name" value="Acyl-CoA_dh_1"/>
    <property type="match status" value="1"/>
</dbReference>
<evidence type="ECO:0000259" key="7">
    <source>
        <dbReference type="Pfam" id="PF00441"/>
    </source>
</evidence>
<gene>
    <name evidence="9" type="ORF">NRB20_11230</name>
</gene>
<dbReference type="Gene3D" id="1.20.140.10">
    <property type="entry name" value="Butyryl-CoA Dehydrogenase, subunit A, domain 3"/>
    <property type="match status" value="1"/>
</dbReference>
<evidence type="ECO:0000256" key="6">
    <source>
        <dbReference type="SAM" id="MobiDB-lite"/>
    </source>
</evidence>
<keyword evidence="10" id="KW-1185">Reference proteome</keyword>
<dbReference type="Proteomes" id="UP000438448">
    <property type="component" value="Unassembled WGS sequence"/>
</dbReference>
<dbReference type="InterPro" id="IPR013786">
    <property type="entry name" value="AcylCoA_DH/ox_N"/>
</dbReference>
<feature type="domain" description="Acyl-CoA dehydrogenase/oxidase C-terminal" evidence="7">
    <location>
        <begin position="214"/>
        <end position="277"/>
    </location>
</feature>
<evidence type="ECO:0000313" key="10">
    <source>
        <dbReference type="Proteomes" id="UP000438448"/>
    </source>
</evidence>
<dbReference type="InterPro" id="IPR009100">
    <property type="entry name" value="AcylCoA_DH/oxidase_NM_dom_sf"/>
</dbReference>
<evidence type="ECO:0000256" key="4">
    <source>
        <dbReference type="ARBA" id="ARBA00022827"/>
    </source>
</evidence>
<feature type="region of interest" description="Disordered" evidence="6">
    <location>
        <begin position="283"/>
        <end position="316"/>
    </location>
</feature>
<dbReference type="AlphaFoldDB" id="A0A7K0CZF9"/>
<organism evidence="9 10">
    <name type="scientific">Nocardia macrotermitis</name>
    <dbReference type="NCBI Taxonomy" id="2585198"/>
    <lineage>
        <taxon>Bacteria</taxon>
        <taxon>Bacillati</taxon>
        <taxon>Actinomycetota</taxon>
        <taxon>Actinomycetes</taxon>
        <taxon>Mycobacteriales</taxon>
        <taxon>Nocardiaceae</taxon>
        <taxon>Nocardia</taxon>
    </lineage>
</organism>
<dbReference type="Gene3D" id="1.10.540.10">
    <property type="entry name" value="Acyl-CoA dehydrogenase/oxidase, N-terminal domain"/>
    <property type="match status" value="1"/>
</dbReference>
<evidence type="ECO:0000256" key="1">
    <source>
        <dbReference type="ARBA" id="ARBA00001974"/>
    </source>
</evidence>
<evidence type="ECO:0000256" key="5">
    <source>
        <dbReference type="ARBA" id="ARBA00023002"/>
    </source>
</evidence>
<feature type="domain" description="Acyl-CoA dehydrogenase/oxidase N-terminal" evidence="8">
    <location>
        <begin position="22"/>
        <end position="106"/>
    </location>
</feature>
<dbReference type="PANTHER" id="PTHR43884">
    <property type="entry name" value="ACYL-COA DEHYDROGENASE"/>
    <property type="match status" value="1"/>
</dbReference>
<keyword evidence="5 9" id="KW-0560">Oxidoreductase</keyword>
<dbReference type="Gene3D" id="2.40.110.10">
    <property type="entry name" value="Butyryl-CoA Dehydrogenase, subunit A, domain 2"/>
    <property type="match status" value="1"/>
</dbReference>
<protein>
    <submittedName>
        <fullName evidence="9">Acyl-CoA dehydrogenase FadE28</fullName>
        <ecNumber evidence="9">1.3.99.-</ecNumber>
    </submittedName>
</protein>
<evidence type="ECO:0000259" key="8">
    <source>
        <dbReference type="Pfam" id="PF02771"/>
    </source>
</evidence>
<accession>A0A7K0CZF9</accession>
<dbReference type="SUPFAM" id="SSF47203">
    <property type="entry name" value="Acyl-CoA dehydrogenase C-terminal domain-like"/>
    <property type="match status" value="1"/>
</dbReference>
<reference evidence="9 10" key="1">
    <citation type="submission" date="2019-10" db="EMBL/GenBank/DDBJ databases">
        <title>Nocardia macrotermitis sp. nov. and Nocardia aurantia sp. nov., isolated from the gut of fungus growing-termite Macrotermes natalensis.</title>
        <authorList>
            <person name="Benndorf R."/>
            <person name="Schwitalla J."/>
            <person name="Martin K."/>
            <person name="De Beer W."/>
            <person name="Kaster A.-K."/>
            <person name="Vollmers J."/>
            <person name="Poulsen M."/>
            <person name="Beemelmanns C."/>
        </authorList>
    </citation>
    <scope>NUCLEOTIDE SEQUENCE [LARGE SCALE GENOMIC DNA]</scope>
    <source>
        <strain evidence="9 10">RB20</strain>
    </source>
</reference>
<comment type="cofactor">
    <cofactor evidence="1">
        <name>FAD</name>
        <dbReference type="ChEBI" id="CHEBI:57692"/>
    </cofactor>
</comment>
<dbReference type="InterPro" id="IPR009075">
    <property type="entry name" value="AcylCo_DH/oxidase_C"/>
</dbReference>
<comment type="similarity">
    <text evidence="2">Belongs to the acyl-CoA dehydrogenase family.</text>
</comment>
<dbReference type="GO" id="GO:0003995">
    <property type="term" value="F:acyl-CoA dehydrogenase activity"/>
    <property type="evidence" value="ECO:0007669"/>
    <property type="project" value="TreeGrafter"/>
</dbReference>
<name>A0A7K0CZF9_9NOCA</name>
<dbReference type="GO" id="GO:0050660">
    <property type="term" value="F:flavin adenine dinucleotide binding"/>
    <property type="evidence" value="ECO:0007669"/>
    <property type="project" value="InterPro"/>
</dbReference>
<keyword evidence="4" id="KW-0274">FAD</keyword>
<dbReference type="Pfam" id="PF02771">
    <property type="entry name" value="Acyl-CoA_dh_N"/>
    <property type="match status" value="1"/>
</dbReference>
<dbReference type="InterPro" id="IPR037069">
    <property type="entry name" value="AcylCoA_DH/ox_N_sf"/>
</dbReference>
<dbReference type="EC" id="1.3.99.-" evidence="9"/>
<dbReference type="InterPro" id="IPR036250">
    <property type="entry name" value="AcylCo_DH-like_C"/>
</dbReference>
<comment type="caution">
    <text evidence="9">The sequence shown here is derived from an EMBL/GenBank/DDBJ whole genome shotgun (WGS) entry which is preliminary data.</text>
</comment>
<keyword evidence="3" id="KW-0285">Flavoprotein</keyword>